<organism evidence="1 2">
    <name type="scientific">Cryptolaemus montrouzieri</name>
    <dbReference type="NCBI Taxonomy" id="559131"/>
    <lineage>
        <taxon>Eukaryota</taxon>
        <taxon>Metazoa</taxon>
        <taxon>Ecdysozoa</taxon>
        <taxon>Arthropoda</taxon>
        <taxon>Hexapoda</taxon>
        <taxon>Insecta</taxon>
        <taxon>Pterygota</taxon>
        <taxon>Neoptera</taxon>
        <taxon>Endopterygota</taxon>
        <taxon>Coleoptera</taxon>
        <taxon>Polyphaga</taxon>
        <taxon>Cucujiformia</taxon>
        <taxon>Coccinelloidea</taxon>
        <taxon>Coccinellidae</taxon>
        <taxon>Scymninae</taxon>
        <taxon>Scymnini</taxon>
        <taxon>Cryptolaemus</taxon>
    </lineage>
</organism>
<sequence>MGFNNRELMDELTKEPIKPNPRKRIISSFENLQDIRKQYSPKSKSEILNNSDFNLSQNISDFSLDQNFEEFKLEDCEIEEYASDILDTEKIEQVTEKRNISEVENVSETMEKTRSDEVIIPNLKKQCVELFKQQLEKQKGGTEHLMIDNKNNKRSNEPSYEHFLECTGLSSKSILTPSRIPTTHKTVLKPKDIKVRSKSKSNNYFDNTHSKSIKYWSEPFI</sequence>
<name>A0ABD2NJQ5_9CUCU</name>
<proteinExistence type="predicted"/>
<gene>
    <name evidence="1" type="ORF">HHI36_016517</name>
</gene>
<reference evidence="1 2" key="1">
    <citation type="journal article" date="2021" name="BMC Biol.">
        <title>Horizontally acquired antibacterial genes associated with adaptive radiation of ladybird beetles.</title>
        <authorList>
            <person name="Li H.S."/>
            <person name="Tang X.F."/>
            <person name="Huang Y.H."/>
            <person name="Xu Z.Y."/>
            <person name="Chen M.L."/>
            <person name="Du X.Y."/>
            <person name="Qiu B.Y."/>
            <person name="Chen P.T."/>
            <person name="Zhang W."/>
            <person name="Slipinski A."/>
            <person name="Escalona H.E."/>
            <person name="Waterhouse R.M."/>
            <person name="Zwick A."/>
            <person name="Pang H."/>
        </authorList>
    </citation>
    <scope>NUCLEOTIDE SEQUENCE [LARGE SCALE GENOMIC DNA]</scope>
    <source>
        <strain evidence="1">SYSU2018</strain>
    </source>
</reference>
<evidence type="ECO:0000313" key="1">
    <source>
        <dbReference type="EMBL" id="KAL3279001.1"/>
    </source>
</evidence>
<dbReference type="AlphaFoldDB" id="A0ABD2NJQ5"/>
<dbReference type="EMBL" id="JABFTP020000124">
    <property type="protein sequence ID" value="KAL3279001.1"/>
    <property type="molecule type" value="Genomic_DNA"/>
</dbReference>
<comment type="caution">
    <text evidence="1">The sequence shown here is derived from an EMBL/GenBank/DDBJ whole genome shotgun (WGS) entry which is preliminary data.</text>
</comment>
<keyword evidence="2" id="KW-1185">Reference proteome</keyword>
<protein>
    <submittedName>
        <fullName evidence="1">Uncharacterized protein</fullName>
    </submittedName>
</protein>
<accession>A0ABD2NJQ5</accession>
<evidence type="ECO:0000313" key="2">
    <source>
        <dbReference type="Proteomes" id="UP001516400"/>
    </source>
</evidence>
<dbReference type="Proteomes" id="UP001516400">
    <property type="component" value="Unassembled WGS sequence"/>
</dbReference>